<keyword evidence="1" id="KW-0472">Membrane</keyword>
<feature type="transmembrane region" description="Helical" evidence="1">
    <location>
        <begin position="135"/>
        <end position="154"/>
    </location>
</feature>
<dbReference type="OMA" id="KSKHTVW"/>
<dbReference type="PANTHER" id="PTHR36367">
    <property type="entry name" value="TRANSMEMBRANE PROTEIN"/>
    <property type="match status" value="1"/>
</dbReference>
<dbReference type="AlphaFoldDB" id="A9NZU0"/>
<accession>A9NZU0</accession>
<proteinExistence type="evidence at transcript level"/>
<protein>
    <recommendedName>
        <fullName evidence="3">Transmembrane protein</fullName>
    </recommendedName>
</protein>
<feature type="transmembrane region" description="Helical" evidence="1">
    <location>
        <begin position="204"/>
        <end position="223"/>
    </location>
</feature>
<dbReference type="EMBL" id="EF086895">
    <property type="protein sequence ID" value="ABK26151.1"/>
    <property type="molecule type" value="mRNA"/>
</dbReference>
<feature type="transmembrane region" description="Helical" evidence="1">
    <location>
        <begin position="243"/>
        <end position="271"/>
    </location>
</feature>
<sequence length="354" mass="40326">MAHFQAVTLYSPISTSIGITRDYFPKPITRIVPTKFKTNKHAVWKHGLGMKFKSKHTVWKHGLQLKFDGWREPTNTLNCICKAQIDSGETELSKAETRNQRVLQVALWVMEGVYIFWLFLLPYAPGDPVWAIKPYTIKILLDLSLNFFFILPLANSAGFHLMEAPVLHPTVEALFNFVIAWTMMFAPLLFTDCKRNRFGGSLEALWVVQMFLTNTLLIPYMAIRLGASRSSSLSKSQKVKSGIQLVMTSGARIIGTLGGLVGFICIIWVLFGRDDAGFGSLADRWDFFLDYIKSDRPGYAFIWDICLYSIFQPWLIGNNLQNVEEDKIQAVRYLRFVPYVGLVAYLWGLANNED</sequence>
<dbReference type="PANTHER" id="PTHR36367:SF2">
    <property type="entry name" value="TRANSMEMBRANE PROTEIN"/>
    <property type="match status" value="1"/>
</dbReference>
<reference evidence="2" key="1">
    <citation type="journal article" date="2008" name="BMC Genomics">
        <title>A conifer genomics resource of 200,000 spruce (Picea spp.) ESTs and 6,464 high-quality, sequence-finished full-length cDNAs for Sitka spruce (Picea sitchensis).</title>
        <authorList>
            <person name="Ralph S.G."/>
            <person name="Chun H.J."/>
            <person name="Kolosova N."/>
            <person name="Cooper D."/>
            <person name="Oddy C."/>
            <person name="Ritland C.E."/>
            <person name="Kirkpatrick R."/>
            <person name="Moore R."/>
            <person name="Barber S."/>
            <person name="Holt R.A."/>
            <person name="Jones S.J."/>
            <person name="Marra M.A."/>
            <person name="Douglas C.J."/>
            <person name="Ritland K."/>
            <person name="Bohlmann J."/>
        </authorList>
    </citation>
    <scope>NUCLEOTIDE SEQUENCE</scope>
    <source>
        <tissue evidence="2">Green portion of the leader tissue</tissue>
    </source>
</reference>
<evidence type="ECO:0008006" key="3">
    <source>
        <dbReference type="Google" id="ProtNLM"/>
    </source>
</evidence>
<evidence type="ECO:0000313" key="2">
    <source>
        <dbReference type="EMBL" id="ABK26151.1"/>
    </source>
</evidence>
<evidence type="ECO:0000256" key="1">
    <source>
        <dbReference type="SAM" id="Phobius"/>
    </source>
</evidence>
<keyword evidence="1" id="KW-1133">Transmembrane helix</keyword>
<name>A9NZU0_PICSI</name>
<keyword evidence="1" id="KW-0812">Transmembrane</keyword>
<feature type="transmembrane region" description="Helical" evidence="1">
    <location>
        <begin position="332"/>
        <end position="350"/>
    </location>
</feature>
<feature type="transmembrane region" description="Helical" evidence="1">
    <location>
        <begin position="300"/>
        <end position="320"/>
    </location>
</feature>
<feature type="transmembrane region" description="Helical" evidence="1">
    <location>
        <begin position="102"/>
        <end position="123"/>
    </location>
</feature>
<organism evidence="2">
    <name type="scientific">Picea sitchensis</name>
    <name type="common">Sitka spruce</name>
    <name type="synonym">Pinus sitchensis</name>
    <dbReference type="NCBI Taxonomy" id="3332"/>
    <lineage>
        <taxon>Eukaryota</taxon>
        <taxon>Viridiplantae</taxon>
        <taxon>Streptophyta</taxon>
        <taxon>Embryophyta</taxon>
        <taxon>Tracheophyta</taxon>
        <taxon>Spermatophyta</taxon>
        <taxon>Pinopsida</taxon>
        <taxon>Pinidae</taxon>
        <taxon>Conifers I</taxon>
        <taxon>Pinales</taxon>
        <taxon>Pinaceae</taxon>
        <taxon>Picea</taxon>
    </lineage>
</organism>